<keyword evidence="8 11" id="KW-0472">Membrane</keyword>
<name>A0A3G3MEV1_9COLE</name>
<protein>
    <recommendedName>
        <fullName evidence="3">NADH-ubiquinone oxidoreductase chain 4L</fullName>
    </recommendedName>
    <alternativeName>
        <fullName evidence="9">NADH dehydrogenase subunit 4L</fullName>
    </alternativeName>
</protein>
<feature type="transmembrane region" description="Helical" evidence="11">
    <location>
        <begin position="6"/>
        <end position="21"/>
    </location>
</feature>
<dbReference type="Pfam" id="PF00420">
    <property type="entry name" value="Oxidored_q2"/>
    <property type="match status" value="1"/>
</dbReference>
<sequence length="95" mass="11264">MMIYFYISIYMFLGGLIVFSFQRKHFLILLLSLEFLVISIFLMMSISFSFLLNEYFFLMLFLTMSVCEGTMGLSILILLIRSFGNDYIMSLFVLW</sequence>
<reference evidence="12" key="1">
    <citation type="journal article" date="2015" name="Mol. Biol. Evol.">
        <title>Soup to Tree: The Phylogeny of Beetles Inferred by Mitochondrial Metagenomics of a Bornean Rainforest Sample.</title>
        <authorList>
            <person name="Crampton-Platt A."/>
            <person name="Timmermans M.J."/>
            <person name="Gimmel M.L."/>
            <person name="Kutty S.N."/>
            <person name="Cockerill T.D."/>
            <person name="Vun Khen C."/>
            <person name="Vogler A.P."/>
        </authorList>
    </citation>
    <scope>NUCLEOTIDE SEQUENCE</scope>
</reference>
<dbReference type="AlphaFoldDB" id="A0A3G3MEV1"/>
<reference evidence="12" key="2">
    <citation type="submission" date="2018-09" db="EMBL/GenBank/DDBJ databases">
        <authorList>
            <person name="James G."/>
        </authorList>
    </citation>
    <scope>NUCLEOTIDE SEQUENCE</scope>
</reference>
<proteinExistence type="inferred from homology"/>
<evidence type="ECO:0000256" key="2">
    <source>
        <dbReference type="ARBA" id="ARBA00010519"/>
    </source>
</evidence>
<evidence type="ECO:0000256" key="5">
    <source>
        <dbReference type="ARBA" id="ARBA00022967"/>
    </source>
</evidence>
<evidence type="ECO:0000256" key="11">
    <source>
        <dbReference type="SAM" id="Phobius"/>
    </source>
</evidence>
<evidence type="ECO:0000256" key="7">
    <source>
        <dbReference type="ARBA" id="ARBA00023027"/>
    </source>
</evidence>
<dbReference type="GO" id="GO:0016020">
    <property type="term" value="C:membrane"/>
    <property type="evidence" value="ECO:0007669"/>
    <property type="project" value="UniProtKB-SubCell"/>
</dbReference>
<evidence type="ECO:0000256" key="4">
    <source>
        <dbReference type="ARBA" id="ARBA00022692"/>
    </source>
</evidence>
<feature type="transmembrane region" description="Helical" evidence="11">
    <location>
        <begin position="28"/>
        <end position="50"/>
    </location>
</feature>
<keyword evidence="4 11" id="KW-0812">Transmembrane</keyword>
<evidence type="ECO:0000256" key="6">
    <source>
        <dbReference type="ARBA" id="ARBA00022989"/>
    </source>
</evidence>
<keyword evidence="12" id="KW-0496">Mitochondrion</keyword>
<evidence type="ECO:0000256" key="3">
    <source>
        <dbReference type="ARBA" id="ARBA00016612"/>
    </source>
</evidence>
<evidence type="ECO:0000256" key="1">
    <source>
        <dbReference type="ARBA" id="ARBA00004141"/>
    </source>
</evidence>
<dbReference type="Gene3D" id="1.10.287.3510">
    <property type="match status" value="1"/>
</dbReference>
<dbReference type="EMBL" id="MH940204">
    <property type="protein sequence ID" value="AYR05355.1"/>
    <property type="molecule type" value="Genomic_DNA"/>
</dbReference>
<keyword evidence="5" id="KW-1278">Translocase</keyword>
<evidence type="ECO:0000256" key="8">
    <source>
        <dbReference type="ARBA" id="ARBA00023136"/>
    </source>
</evidence>
<geneLocation type="mitochondrion" evidence="12"/>
<evidence type="ECO:0000313" key="12">
    <source>
        <dbReference type="EMBL" id="AYR05355.1"/>
    </source>
</evidence>
<dbReference type="GO" id="GO:0008137">
    <property type="term" value="F:NADH dehydrogenase (ubiquinone) activity"/>
    <property type="evidence" value="ECO:0007669"/>
    <property type="project" value="UniProtKB-EC"/>
</dbReference>
<comment type="similarity">
    <text evidence="2">Belongs to the complex I subunit 4L family.</text>
</comment>
<feature type="transmembrane region" description="Helical" evidence="11">
    <location>
        <begin position="56"/>
        <end position="80"/>
    </location>
</feature>
<gene>
    <name evidence="12" type="primary">nad4l</name>
</gene>
<evidence type="ECO:0000256" key="9">
    <source>
        <dbReference type="ARBA" id="ARBA00031586"/>
    </source>
</evidence>
<keyword evidence="7" id="KW-0520">NAD</keyword>
<accession>A0A3G3MEV1</accession>
<comment type="subcellular location">
    <subcellularLocation>
        <location evidence="1">Membrane</location>
        <topology evidence="1">Multi-pass membrane protein</topology>
    </subcellularLocation>
</comment>
<comment type="catalytic activity">
    <reaction evidence="10">
        <text>a ubiquinone + NADH + 5 H(+)(in) = a ubiquinol + NAD(+) + 4 H(+)(out)</text>
        <dbReference type="Rhea" id="RHEA:29091"/>
        <dbReference type="Rhea" id="RHEA-COMP:9565"/>
        <dbReference type="Rhea" id="RHEA-COMP:9566"/>
        <dbReference type="ChEBI" id="CHEBI:15378"/>
        <dbReference type="ChEBI" id="CHEBI:16389"/>
        <dbReference type="ChEBI" id="CHEBI:17976"/>
        <dbReference type="ChEBI" id="CHEBI:57540"/>
        <dbReference type="ChEBI" id="CHEBI:57945"/>
        <dbReference type="EC" id="7.1.1.2"/>
    </reaction>
</comment>
<keyword evidence="6 11" id="KW-1133">Transmembrane helix</keyword>
<organism evidence="12">
    <name type="scientific">Coleoptera sp. ACP-2013</name>
    <dbReference type="NCBI Taxonomy" id="2485033"/>
    <lineage>
        <taxon>Eukaryota</taxon>
        <taxon>Metazoa</taxon>
        <taxon>Ecdysozoa</taxon>
        <taxon>Arthropoda</taxon>
        <taxon>Hexapoda</taxon>
        <taxon>Insecta</taxon>
        <taxon>Pterygota</taxon>
        <taxon>Neoptera</taxon>
        <taxon>Endopterygota</taxon>
        <taxon>Coleoptera</taxon>
    </lineage>
</organism>
<evidence type="ECO:0000256" key="10">
    <source>
        <dbReference type="ARBA" id="ARBA00049551"/>
    </source>
</evidence>
<dbReference type="InterPro" id="IPR039428">
    <property type="entry name" value="NUOK/Mnh_C1-like"/>
</dbReference>